<dbReference type="EMBL" id="BMHK01000001">
    <property type="protein sequence ID" value="GGB85907.1"/>
    <property type="molecule type" value="Genomic_DNA"/>
</dbReference>
<comment type="caution">
    <text evidence="1">The sequence shown here is derived from an EMBL/GenBank/DDBJ whole genome shotgun (WGS) entry which is preliminary data.</text>
</comment>
<organism evidence="1 2">
    <name type="scientific">Novosphingobium endophyticum</name>
    <dbReference type="NCBI Taxonomy" id="1955250"/>
    <lineage>
        <taxon>Bacteria</taxon>
        <taxon>Pseudomonadati</taxon>
        <taxon>Pseudomonadota</taxon>
        <taxon>Alphaproteobacteria</taxon>
        <taxon>Sphingomonadales</taxon>
        <taxon>Sphingomonadaceae</taxon>
        <taxon>Novosphingobium</taxon>
    </lineage>
</organism>
<evidence type="ECO:0000313" key="1">
    <source>
        <dbReference type="EMBL" id="GGB85907.1"/>
    </source>
</evidence>
<name>A0A916TR68_9SPHN</name>
<reference evidence="1" key="2">
    <citation type="submission" date="2020-09" db="EMBL/GenBank/DDBJ databases">
        <authorList>
            <person name="Sun Q."/>
            <person name="Zhou Y."/>
        </authorList>
    </citation>
    <scope>NUCLEOTIDE SEQUENCE</scope>
    <source>
        <strain evidence="1">CGMCC 1.15095</strain>
    </source>
</reference>
<dbReference type="Proteomes" id="UP000608154">
    <property type="component" value="Unassembled WGS sequence"/>
</dbReference>
<accession>A0A916TR68</accession>
<reference evidence="1" key="1">
    <citation type="journal article" date="2014" name="Int. J. Syst. Evol. Microbiol.">
        <title>Complete genome sequence of Corynebacterium casei LMG S-19264T (=DSM 44701T), isolated from a smear-ripened cheese.</title>
        <authorList>
            <consortium name="US DOE Joint Genome Institute (JGI-PGF)"/>
            <person name="Walter F."/>
            <person name="Albersmeier A."/>
            <person name="Kalinowski J."/>
            <person name="Ruckert C."/>
        </authorList>
    </citation>
    <scope>NUCLEOTIDE SEQUENCE</scope>
    <source>
        <strain evidence="1">CGMCC 1.15095</strain>
    </source>
</reference>
<gene>
    <name evidence="1" type="ORF">GCM10011494_00230</name>
</gene>
<evidence type="ECO:0000313" key="2">
    <source>
        <dbReference type="Proteomes" id="UP000608154"/>
    </source>
</evidence>
<keyword evidence="2" id="KW-1185">Reference proteome</keyword>
<protein>
    <submittedName>
        <fullName evidence="1">Uncharacterized protein</fullName>
    </submittedName>
</protein>
<sequence length="49" mass="5780">MRIAAAVSESPNRNRIEAPLTREDVPWDWTYTMGWGRKYCQKARPGWRA</sequence>
<proteinExistence type="predicted"/>
<dbReference type="AlphaFoldDB" id="A0A916TR68"/>